<protein>
    <recommendedName>
        <fullName evidence="4">Acetate--CoA ligase</fullName>
    </recommendedName>
</protein>
<evidence type="ECO:0000313" key="3">
    <source>
        <dbReference type="Proteomes" id="UP000318237"/>
    </source>
</evidence>
<name>A0A4Y5ZVV2_9ENTR</name>
<evidence type="ECO:0008006" key="4">
    <source>
        <dbReference type="Google" id="ProtNLM"/>
    </source>
</evidence>
<gene>
    <name evidence="2" type="ORF">EIN43_15625</name>
</gene>
<organism evidence="2 3">
    <name type="scientific">Enterobacter hormaechei</name>
    <dbReference type="NCBI Taxonomy" id="158836"/>
    <lineage>
        <taxon>Bacteria</taxon>
        <taxon>Pseudomonadati</taxon>
        <taxon>Pseudomonadota</taxon>
        <taxon>Gammaproteobacteria</taxon>
        <taxon>Enterobacterales</taxon>
        <taxon>Enterobacteriaceae</taxon>
        <taxon>Enterobacter</taxon>
        <taxon>Enterobacter cloacae complex</taxon>
    </lineage>
</organism>
<dbReference type="Proteomes" id="UP000318237">
    <property type="component" value="Chromosome"/>
</dbReference>
<feature type="region of interest" description="Disordered" evidence="1">
    <location>
        <begin position="28"/>
        <end position="64"/>
    </location>
</feature>
<dbReference type="InterPro" id="IPR042099">
    <property type="entry name" value="ANL_N_sf"/>
</dbReference>
<feature type="compositionally biased region" description="Polar residues" evidence="1">
    <location>
        <begin position="55"/>
        <end position="64"/>
    </location>
</feature>
<dbReference type="EMBL" id="CP041054">
    <property type="protein sequence ID" value="QDE47528.1"/>
    <property type="molecule type" value="Genomic_DNA"/>
</dbReference>
<accession>A0A4Y5ZVV2</accession>
<proteinExistence type="predicted"/>
<sequence length="64" mass="6792">MVDKHQVNILYTAPTAIRALMAEGDKAIEGTDRSSCASSAPWASRSTRKPGSGTGRRSATRSAR</sequence>
<evidence type="ECO:0000256" key="1">
    <source>
        <dbReference type="SAM" id="MobiDB-lite"/>
    </source>
</evidence>
<dbReference type="AlphaFoldDB" id="A0A4Y5ZVV2"/>
<evidence type="ECO:0000313" key="2">
    <source>
        <dbReference type="EMBL" id="QDE47528.1"/>
    </source>
</evidence>
<dbReference type="Gene3D" id="3.40.50.12780">
    <property type="entry name" value="N-terminal domain of ligase-like"/>
    <property type="match status" value="1"/>
</dbReference>
<reference evidence="2 3" key="1">
    <citation type="submission" date="2019-06" db="EMBL/GenBank/DDBJ databases">
        <title>Whole genome sequencing of XDR Enterobacter.</title>
        <authorList>
            <person name="Gnana Soundari P."/>
            <person name="Vijayakumar R."/>
            <person name="Krishnan P."/>
        </authorList>
    </citation>
    <scope>NUCLEOTIDE SEQUENCE [LARGE SCALE GENOMIC DNA]</scope>
    <source>
        <strain evidence="2 3">C126</strain>
    </source>
</reference>